<sequence length="246" mass="27618">MNIQMMQTTDKTMSSREIAKLADKQHGHVIRDIELLNETLAQESLSIIGESFYTADNGQTYREFLLTKEQTIDLMTGYNRNLRIRINRRWAELEQQIAAPVVALPQDYLSALKALVMSEEAKERANAEIKQLQPKAAALDAISHSKGSTGIRETAKAVGMGQNEFVAWCTNPDKPMSARFMYRDHSGALNAYSHRIDQGFVTQKLSCFIGGDGRDRTAPKVRFTPSGVTQIAKLLQQERSRELEAV</sequence>
<organism evidence="2 3">
    <name type="scientific">Psychrobacter nivimaris</name>
    <dbReference type="NCBI Taxonomy" id="281738"/>
    <lineage>
        <taxon>Bacteria</taxon>
        <taxon>Pseudomonadati</taxon>
        <taxon>Pseudomonadota</taxon>
        <taxon>Gammaproteobacteria</taxon>
        <taxon>Moraxellales</taxon>
        <taxon>Moraxellaceae</taxon>
        <taxon>Psychrobacter</taxon>
    </lineage>
</organism>
<name>A0A6N7C2I8_9GAMM</name>
<dbReference type="Proteomes" id="UP000471465">
    <property type="component" value="Unassembled WGS sequence"/>
</dbReference>
<evidence type="ECO:0000259" key="1">
    <source>
        <dbReference type="Pfam" id="PF03374"/>
    </source>
</evidence>
<evidence type="ECO:0000313" key="3">
    <source>
        <dbReference type="Proteomes" id="UP000471465"/>
    </source>
</evidence>
<keyword evidence="3" id="KW-1185">Reference proteome</keyword>
<dbReference type="AlphaFoldDB" id="A0A6N7C2I8"/>
<feature type="domain" description="Antirepressor protein C-terminal" evidence="1">
    <location>
        <begin position="127"/>
        <end position="237"/>
    </location>
</feature>
<dbReference type="EMBL" id="VZIZ01000007">
    <property type="protein sequence ID" value="KAF0569553.1"/>
    <property type="molecule type" value="Genomic_DNA"/>
</dbReference>
<reference evidence="2 3" key="1">
    <citation type="submission" date="2019-09" db="EMBL/GenBank/DDBJ databases">
        <title>Draft genome sequence of Psychrobacter nivimaris LAMA 639, in search for biotechnological relevant genes.</title>
        <authorList>
            <person name="Lima A.O.S."/>
            <person name="Staloch B.E.K."/>
            <person name="Freitas R.C."/>
            <person name="Niero H."/>
            <person name="Silva M.A.C."/>
        </authorList>
    </citation>
    <scope>NUCLEOTIDE SEQUENCE [LARGE SCALE GENOMIC DNA]</scope>
    <source>
        <strain evidence="2 3">LAMA 639</strain>
    </source>
</reference>
<accession>A0A6N7C2I8</accession>
<dbReference type="InterPro" id="IPR014054">
    <property type="entry name" value="Phage_regulatory_Rha"/>
</dbReference>
<gene>
    <name evidence="2" type="ORF">FQV37_2579</name>
</gene>
<dbReference type="Pfam" id="PF03374">
    <property type="entry name" value="ANT"/>
    <property type="match status" value="1"/>
</dbReference>
<dbReference type="GO" id="GO:0003677">
    <property type="term" value="F:DNA binding"/>
    <property type="evidence" value="ECO:0007669"/>
    <property type="project" value="InterPro"/>
</dbReference>
<dbReference type="InterPro" id="IPR005039">
    <property type="entry name" value="Ant_C"/>
</dbReference>
<proteinExistence type="predicted"/>
<protein>
    <recommendedName>
        <fullName evidence="1">Antirepressor protein C-terminal domain-containing protein</fullName>
    </recommendedName>
</protein>
<evidence type="ECO:0000313" key="2">
    <source>
        <dbReference type="EMBL" id="KAF0569553.1"/>
    </source>
</evidence>
<comment type="caution">
    <text evidence="2">The sequence shown here is derived from an EMBL/GenBank/DDBJ whole genome shotgun (WGS) entry which is preliminary data.</text>
</comment>
<dbReference type="RefSeq" id="WP_160021227.1">
    <property type="nucleotide sequence ID" value="NZ_VZIZ01000007.1"/>
</dbReference>
<dbReference type="Pfam" id="PF09669">
    <property type="entry name" value="Phage_pRha"/>
    <property type="match status" value="1"/>
</dbReference>